<proteinExistence type="predicted"/>
<protein>
    <submittedName>
        <fullName evidence="2">Uncharacterized protein</fullName>
    </submittedName>
</protein>
<dbReference type="Proteomes" id="UP000250235">
    <property type="component" value="Unassembled WGS sequence"/>
</dbReference>
<evidence type="ECO:0000256" key="1">
    <source>
        <dbReference type="SAM" id="MobiDB-lite"/>
    </source>
</evidence>
<gene>
    <name evidence="2" type="ORF">F511_33330</name>
</gene>
<dbReference type="AlphaFoldDB" id="A0A2Z7AFA3"/>
<dbReference type="EMBL" id="KV018123">
    <property type="protein sequence ID" value="KZV17611.1"/>
    <property type="molecule type" value="Genomic_DNA"/>
</dbReference>
<evidence type="ECO:0000313" key="3">
    <source>
        <dbReference type="Proteomes" id="UP000250235"/>
    </source>
</evidence>
<evidence type="ECO:0000313" key="2">
    <source>
        <dbReference type="EMBL" id="KZV17611.1"/>
    </source>
</evidence>
<sequence length="61" mass="7202">MAAVNRTYRSERDRKDMRYDFQRKRQMEQPVKGQSSQPPAKRPFQGPLKDPTPQGQQQQTP</sequence>
<feature type="compositionally biased region" description="Basic and acidic residues" evidence="1">
    <location>
        <begin position="8"/>
        <end position="27"/>
    </location>
</feature>
<reference evidence="2 3" key="1">
    <citation type="journal article" date="2015" name="Proc. Natl. Acad. Sci. U.S.A.">
        <title>The resurrection genome of Boea hygrometrica: A blueprint for survival of dehydration.</title>
        <authorList>
            <person name="Xiao L."/>
            <person name="Yang G."/>
            <person name="Zhang L."/>
            <person name="Yang X."/>
            <person name="Zhao S."/>
            <person name="Ji Z."/>
            <person name="Zhou Q."/>
            <person name="Hu M."/>
            <person name="Wang Y."/>
            <person name="Chen M."/>
            <person name="Xu Y."/>
            <person name="Jin H."/>
            <person name="Xiao X."/>
            <person name="Hu G."/>
            <person name="Bao F."/>
            <person name="Hu Y."/>
            <person name="Wan P."/>
            <person name="Li L."/>
            <person name="Deng X."/>
            <person name="Kuang T."/>
            <person name="Xiang C."/>
            <person name="Zhu J.K."/>
            <person name="Oliver M.J."/>
            <person name="He Y."/>
        </authorList>
    </citation>
    <scope>NUCLEOTIDE SEQUENCE [LARGE SCALE GENOMIC DNA]</scope>
    <source>
        <strain evidence="3">cv. XS01</strain>
    </source>
</reference>
<accession>A0A2Z7AFA3</accession>
<organism evidence="2 3">
    <name type="scientific">Dorcoceras hygrometricum</name>
    <dbReference type="NCBI Taxonomy" id="472368"/>
    <lineage>
        <taxon>Eukaryota</taxon>
        <taxon>Viridiplantae</taxon>
        <taxon>Streptophyta</taxon>
        <taxon>Embryophyta</taxon>
        <taxon>Tracheophyta</taxon>
        <taxon>Spermatophyta</taxon>
        <taxon>Magnoliopsida</taxon>
        <taxon>eudicotyledons</taxon>
        <taxon>Gunneridae</taxon>
        <taxon>Pentapetalae</taxon>
        <taxon>asterids</taxon>
        <taxon>lamiids</taxon>
        <taxon>Lamiales</taxon>
        <taxon>Gesneriaceae</taxon>
        <taxon>Didymocarpoideae</taxon>
        <taxon>Trichosporeae</taxon>
        <taxon>Loxocarpinae</taxon>
        <taxon>Dorcoceras</taxon>
    </lineage>
</organism>
<name>A0A2Z7AFA3_9LAMI</name>
<feature type="compositionally biased region" description="Low complexity" evidence="1">
    <location>
        <begin position="51"/>
        <end position="61"/>
    </location>
</feature>
<feature type="region of interest" description="Disordered" evidence="1">
    <location>
        <begin position="1"/>
        <end position="61"/>
    </location>
</feature>
<keyword evidence="3" id="KW-1185">Reference proteome</keyword>